<dbReference type="Gene3D" id="3.40.50.1820">
    <property type="entry name" value="alpha/beta hydrolase"/>
    <property type="match status" value="1"/>
</dbReference>
<keyword evidence="3" id="KW-1185">Reference proteome</keyword>
<reference evidence="2 3" key="1">
    <citation type="journal article" date="2024" name="Front Chem Biol">
        <title>Unveiling the potential of Daldinia eschscholtzii MFLUCC 19-0629 through bioactivity and bioinformatics studies for enhanced sustainable agriculture production.</title>
        <authorList>
            <person name="Brooks S."/>
            <person name="Weaver J.A."/>
            <person name="Klomchit A."/>
            <person name="Alharthi S.A."/>
            <person name="Onlamun T."/>
            <person name="Nurani R."/>
            <person name="Vong T.K."/>
            <person name="Alberti F."/>
            <person name="Greco C."/>
        </authorList>
    </citation>
    <scope>NUCLEOTIDE SEQUENCE [LARGE SCALE GENOMIC DNA]</scope>
    <source>
        <strain evidence="2">MFLUCC 19-0629</strain>
    </source>
</reference>
<feature type="domain" description="AB hydrolase-1" evidence="1">
    <location>
        <begin position="8"/>
        <end position="252"/>
    </location>
</feature>
<dbReference type="SUPFAM" id="SSF53474">
    <property type="entry name" value="alpha/beta-Hydrolases"/>
    <property type="match status" value="1"/>
</dbReference>
<name>A0AAX6MKQ0_9PEZI</name>
<dbReference type="InterPro" id="IPR000073">
    <property type="entry name" value="AB_hydrolase_1"/>
</dbReference>
<sequence>MPKPTILIVGGSFAPPDVYDNIIDAIKAKGYDIRALHYPSVGLRAGPKPEKLPTMYDDAAFVANEVSKLADEGKEVILVPHSYGGIPATESTKGLTKKERQSQGKAGGIIRLAYMTSLVPPVGSSAQSLLGQIPGENRIEFKIDEQGWMDYVDLPSAATLIVSDLPDAKEREELVKRFQTHSSASFATELTHAGYKDVPVSYLLCGEDAILPPKFQRDWIELIEKESGNKVDVTSLPVGHCPSYTKPQEVIDWIVKAAEKEEN</sequence>
<organism evidence="2 3">
    <name type="scientific">Daldinia eschscholtzii</name>
    <dbReference type="NCBI Taxonomy" id="292717"/>
    <lineage>
        <taxon>Eukaryota</taxon>
        <taxon>Fungi</taxon>
        <taxon>Dikarya</taxon>
        <taxon>Ascomycota</taxon>
        <taxon>Pezizomycotina</taxon>
        <taxon>Sordariomycetes</taxon>
        <taxon>Xylariomycetidae</taxon>
        <taxon>Xylariales</taxon>
        <taxon>Hypoxylaceae</taxon>
        <taxon>Daldinia</taxon>
    </lineage>
</organism>
<gene>
    <name evidence="2" type="ORF">Daesc_005344</name>
</gene>
<dbReference type="AlphaFoldDB" id="A0AAX6MKQ0"/>
<evidence type="ECO:0000313" key="2">
    <source>
        <dbReference type="EMBL" id="KAK6953046.1"/>
    </source>
</evidence>
<dbReference type="InterPro" id="IPR029058">
    <property type="entry name" value="AB_hydrolase_fold"/>
</dbReference>
<dbReference type="Proteomes" id="UP001369815">
    <property type="component" value="Unassembled WGS sequence"/>
</dbReference>
<dbReference type="EMBL" id="JBANMG010000005">
    <property type="protein sequence ID" value="KAK6953046.1"/>
    <property type="molecule type" value="Genomic_DNA"/>
</dbReference>
<proteinExistence type="predicted"/>
<dbReference type="InterPro" id="IPR052897">
    <property type="entry name" value="Sec-Metab_Biosynth_Hydrolase"/>
</dbReference>
<dbReference type="PANTHER" id="PTHR37017">
    <property type="entry name" value="AB HYDROLASE-1 DOMAIN-CONTAINING PROTEIN-RELATED"/>
    <property type="match status" value="1"/>
</dbReference>
<accession>A0AAX6MKQ0</accession>
<dbReference type="Pfam" id="PF12697">
    <property type="entry name" value="Abhydrolase_6"/>
    <property type="match status" value="1"/>
</dbReference>
<evidence type="ECO:0000259" key="1">
    <source>
        <dbReference type="Pfam" id="PF12697"/>
    </source>
</evidence>
<evidence type="ECO:0000313" key="3">
    <source>
        <dbReference type="Proteomes" id="UP001369815"/>
    </source>
</evidence>
<protein>
    <recommendedName>
        <fullName evidence="1">AB hydrolase-1 domain-containing protein</fullName>
    </recommendedName>
</protein>
<dbReference type="PANTHER" id="PTHR37017:SF13">
    <property type="entry name" value="AB HYDROLASE-1 DOMAIN-CONTAINING PROTEIN"/>
    <property type="match status" value="1"/>
</dbReference>
<comment type="caution">
    <text evidence="2">The sequence shown here is derived from an EMBL/GenBank/DDBJ whole genome shotgun (WGS) entry which is preliminary data.</text>
</comment>